<keyword evidence="2" id="KW-1133">Transmembrane helix</keyword>
<evidence type="ECO:0000256" key="1">
    <source>
        <dbReference type="SAM" id="MobiDB-lite"/>
    </source>
</evidence>
<dbReference type="Proteomes" id="UP000053477">
    <property type="component" value="Unassembled WGS sequence"/>
</dbReference>
<dbReference type="STRING" id="27342.A0A0H2RYB5"/>
<evidence type="ECO:0000313" key="3">
    <source>
        <dbReference type="EMBL" id="KLO16617.1"/>
    </source>
</evidence>
<feature type="compositionally biased region" description="Polar residues" evidence="1">
    <location>
        <begin position="267"/>
        <end position="284"/>
    </location>
</feature>
<organism evidence="3 4">
    <name type="scientific">Schizopora paradoxa</name>
    <dbReference type="NCBI Taxonomy" id="27342"/>
    <lineage>
        <taxon>Eukaryota</taxon>
        <taxon>Fungi</taxon>
        <taxon>Dikarya</taxon>
        <taxon>Basidiomycota</taxon>
        <taxon>Agaricomycotina</taxon>
        <taxon>Agaricomycetes</taxon>
        <taxon>Hymenochaetales</taxon>
        <taxon>Schizoporaceae</taxon>
        <taxon>Schizopora</taxon>
    </lineage>
</organism>
<dbReference type="EMBL" id="KQ085914">
    <property type="protein sequence ID" value="KLO16617.1"/>
    <property type="molecule type" value="Genomic_DNA"/>
</dbReference>
<proteinExistence type="predicted"/>
<feature type="compositionally biased region" description="Low complexity" evidence="1">
    <location>
        <begin position="293"/>
        <end position="305"/>
    </location>
</feature>
<evidence type="ECO:0000256" key="2">
    <source>
        <dbReference type="SAM" id="Phobius"/>
    </source>
</evidence>
<feature type="transmembrane region" description="Helical" evidence="2">
    <location>
        <begin position="14"/>
        <end position="39"/>
    </location>
</feature>
<feature type="compositionally biased region" description="Low complexity" evidence="1">
    <location>
        <begin position="338"/>
        <end position="353"/>
    </location>
</feature>
<name>A0A0H2RYB5_9AGAM</name>
<dbReference type="AlphaFoldDB" id="A0A0H2RYB5"/>
<gene>
    <name evidence="3" type="ORF">SCHPADRAFT_937807</name>
</gene>
<feature type="region of interest" description="Disordered" evidence="1">
    <location>
        <begin position="61"/>
        <end position="101"/>
    </location>
</feature>
<accession>A0A0H2RYB5</accession>
<feature type="compositionally biased region" description="Low complexity" evidence="1">
    <location>
        <begin position="245"/>
        <end position="266"/>
    </location>
</feature>
<evidence type="ECO:0000313" key="4">
    <source>
        <dbReference type="Proteomes" id="UP000053477"/>
    </source>
</evidence>
<reference evidence="3 4" key="1">
    <citation type="submission" date="2015-04" db="EMBL/GenBank/DDBJ databases">
        <title>Complete genome sequence of Schizopora paradoxa KUC8140, a cosmopolitan wood degrader in East Asia.</title>
        <authorList>
            <consortium name="DOE Joint Genome Institute"/>
            <person name="Min B."/>
            <person name="Park H."/>
            <person name="Jang Y."/>
            <person name="Kim J.-J."/>
            <person name="Kim K.H."/>
            <person name="Pangilinan J."/>
            <person name="Lipzen A."/>
            <person name="Riley R."/>
            <person name="Grigoriev I.V."/>
            <person name="Spatafora J.W."/>
            <person name="Choi I.-G."/>
        </authorList>
    </citation>
    <scope>NUCLEOTIDE SEQUENCE [LARGE SCALE GENOMIC DNA]</scope>
    <source>
        <strain evidence="3 4">KUC8140</strain>
    </source>
</reference>
<sequence>MSPLMTDSARHHDIATFVGAIGGSVGFLSLLSLGLCISIKIRRRRFARRERNQAEAYAVAFTSDDHGGDGNGNDDGENIEGGGVSGAPPNRRARRQRAASTQPLMAQVASAPFVPRYFPGSVPASPPPYVAAEADRMVVLPDGDALRLTPSGAVTPLPPPPQFSAAIATPPPMLDFFRSNTGGSYADRPPPTPPPEDEQPIAMFGERGMVTPPPPLRTPQAEETDPMLEHRQDDEDTASLRRSVRSMISSSAASSSDVTSSNTGTSNRQTLISVTSASTLSTPKSMPAGQLPSSNSSPSFISQLSTSSAVQPQAPVPEDTSKMSNLLGGPVSILIGRSDPSSNSSPSRVQSLPHLRHSASHATGPGTGAEDRMSLRSFSIDDHEGVGS</sequence>
<keyword evidence="2" id="KW-0472">Membrane</keyword>
<keyword evidence="4" id="KW-1185">Reference proteome</keyword>
<dbReference type="InParanoid" id="A0A0H2RYB5"/>
<feature type="compositionally biased region" description="Basic and acidic residues" evidence="1">
    <location>
        <begin position="369"/>
        <end position="388"/>
    </location>
</feature>
<feature type="region of interest" description="Disordered" evidence="1">
    <location>
        <begin position="174"/>
        <end position="388"/>
    </location>
</feature>
<keyword evidence="2" id="KW-0812">Transmembrane</keyword>
<protein>
    <submittedName>
        <fullName evidence="3">Uncharacterized protein</fullName>
    </submittedName>
</protein>